<evidence type="ECO:0000256" key="8">
    <source>
        <dbReference type="SAM" id="SignalP"/>
    </source>
</evidence>
<evidence type="ECO:0000256" key="1">
    <source>
        <dbReference type="ARBA" id="ARBA00022670"/>
    </source>
</evidence>
<evidence type="ECO:0000313" key="11">
    <source>
        <dbReference type="RefSeq" id="XP_004628177.2"/>
    </source>
</evidence>
<dbReference type="SMART" id="SM00020">
    <property type="entry name" value="Tryp_SPc"/>
    <property type="match status" value="1"/>
</dbReference>
<protein>
    <submittedName>
        <fullName evidence="11">LOW QUALITY PROTEIN: mastin</fullName>
    </submittedName>
</protein>
<evidence type="ECO:0000256" key="4">
    <source>
        <dbReference type="ARBA" id="ARBA00022825"/>
    </source>
</evidence>
<dbReference type="PRINTS" id="PR00722">
    <property type="entry name" value="CHYMOTRYPSIN"/>
</dbReference>
<feature type="domain" description="Peptidase S1" evidence="9">
    <location>
        <begin position="34"/>
        <end position="280"/>
    </location>
</feature>
<evidence type="ECO:0000256" key="3">
    <source>
        <dbReference type="ARBA" id="ARBA00022801"/>
    </source>
</evidence>
<dbReference type="GO" id="GO:0004252">
    <property type="term" value="F:serine-type endopeptidase activity"/>
    <property type="evidence" value="ECO:0007669"/>
    <property type="project" value="InterPro"/>
</dbReference>
<dbReference type="RefSeq" id="XP_004628177.2">
    <property type="nucleotide sequence ID" value="XM_004628120.2"/>
</dbReference>
<dbReference type="InterPro" id="IPR009003">
    <property type="entry name" value="Peptidase_S1_PA"/>
</dbReference>
<organism evidence="10 11">
    <name type="scientific">Octodon degus</name>
    <name type="common">Degu</name>
    <name type="synonym">Sciurus degus</name>
    <dbReference type="NCBI Taxonomy" id="10160"/>
    <lineage>
        <taxon>Eukaryota</taxon>
        <taxon>Metazoa</taxon>
        <taxon>Chordata</taxon>
        <taxon>Craniata</taxon>
        <taxon>Vertebrata</taxon>
        <taxon>Euteleostomi</taxon>
        <taxon>Mammalia</taxon>
        <taxon>Eutheria</taxon>
        <taxon>Euarchontoglires</taxon>
        <taxon>Glires</taxon>
        <taxon>Rodentia</taxon>
        <taxon>Hystricomorpha</taxon>
        <taxon>Octodontidae</taxon>
        <taxon>Octodon</taxon>
    </lineage>
</organism>
<dbReference type="PROSITE" id="PS50240">
    <property type="entry name" value="TRYPSIN_DOM"/>
    <property type="match status" value="1"/>
</dbReference>
<dbReference type="InterPro" id="IPR001314">
    <property type="entry name" value="Peptidase_S1A"/>
</dbReference>
<dbReference type="SUPFAM" id="SSF50494">
    <property type="entry name" value="Trypsin-like serine proteases"/>
    <property type="match status" value="1"/>
</dbReference>
<dbReference type="Proteomes" id="UP000515203">
    <property type="component" value="Unplaced"/>
</dbReference>
<dbReference type="FunFam" id="2.40.10.10:FF:000006">
    <property type="entry name" value="Serine proteinase stubble"/>
    <property type="match status" value="1"/>
</dbReference>
<dbReference type="CDD" id="cd00190">
    <property type="entry name" value="Tryp_SPc"/>
    <property type="match status" value="1"/>
</dbReference>
<dbReference type="PROSITE" id="PS00134">
    <property type="entry name" value="TRYPSIN_HIS"/>
    <property type="match status" value="1"/>
</dbReference>
<feature type="chain" id="PRO_5027724511" evidence="8">
    <location>
        <begin position="19"/>
        <end position="302"/>
    </location>
</feature>
<evidence type="ECO:0000256" key="7">
    <source>
        <dbReference type="RuleBase" id="RU363034"/>
    </source>
</evidence>
<dbReference type="InterPro" id="IPR033116">
    <property type="entry name" value="TRYPSIN_SER"/>
</dbReference>
<reference evidence="11" key="1">
    <citation type="submission" date="2025-08" db="UniProtKB">
        <authorList>
            <consortium name="RefSeq"/>
        </authorList>
    </citation>
    <scope>IDENTIFICATION</scope>
</reference>
<dbReference type="PANTHER" id="PTHR24253">
    <property type="entry name" value="TRANSMEMBRANE PROTEASE SERINE"/>
    <property type="match status" value="1"/>
</dbReference>
<name>A0A6P3F2N0_OCTDE</name>
<evidence type="ECO:0000313" key="10">
    <source>
        <dbReference type="Proteomes" id="UP000515203"/>
    </source>
</evidence>
<keyword evidence="1 7" id="KW-0645">Protease</keyword>
<keyword evidence="5" id="KW-1015">Disulfide bond</keyword>
<evidence type="ECO:0000256" key="5">
    <source>
        <dbReference type="ARBA" id="ARBA00023157"/>
    </source>
</evidence>
<dbReference type="Pfam" id="PF00089">
    <property type="entry name" value="Trypsin"/>
    <property type="match status" value="1"/>
</dbReference>
<dbReference type="InterPro" id="IPR018114">
    <property type="entry name" value="TRYPSIN_HIS"/>
</dbReference>
<sequence>MVMMLWLLLLTLPHLGDSIPTTPDPRPQQELAGIIGGCPVSAMRFPWQVSLQFYSQSNHRWEHICGGSLIHPQWVLTAAHCLNPEELEACTFRVQVGQLRLYEDDHLVKVIEIIRHPKYNESLSFWGSGDVALLRLEAPVSLSEHVHPVSLPEVSLKISRRKTCWVTGWGDIGVAEPLPKPFHLQEVEVKFWSSRNCERAYRHTFPEHTGQLIKDDMLCAGNQNHGPCLGDSGGPLVCMWNCTWVQVGVVSWGDICGHCALPGVYTSVTSYVSWILHHVPQFLGPMWGKGGILLMEETPNLP</sequence>
<accession>A0A6P3F2N0</accession>
<dbReference type="OrthoDB" id="10002959at2759"/>
<evidence type="ECO:0000256" key="6">
    <source>
        <dbReference type="ARBA" id="ARBA00023180"/>
    </source>
</evidence>
<keyword evidence="6" id="KW-0325">Glycoprotein</keyword>
<keyword evidence="2 8" id="KW-0732">Signal</keyword>
<dbReference type="GO" id="GO:0006508">
    <property type="term" value="P:proteolysis"/>
    <property type="evidence" value="ECO:0007669"/>
    <property type="project" value="UniProtKB-KW"/>
</dbReference>
<dbReference type="InterPro" id="IPR043504">
    <property type="entry name" value="Peptidase_S1_PA_chymotrypsin"/>
</dbReference>
<dbReference type="PROSITE" id="PS00135">
    <property type="entry name" value="TRYPSIN_SER"/>
    <property type="match status" value="1"/>
</dbReference>
<evidence type="ECO:0000256" key="2">
    <source>
        <dbReference type="ARBA" id="ARBA00022729"/>
    </source>
</evidence>
<keyword evidence="3 7" id="KW-0378">Hydrolase</keyword>
<gene>
    <name evidence="11" type="primary">LOC101569553</name>
</gene>
<keyword evidence="10" id="KW-1185">Reference proteome</keyword>
<evidence type="ECO:0000259" key="9">
    <source>
        <dbReference type="PROSITE" id="PS50240"/>
    </source>
</evidence>
<dbReference type="InParanoid" id="A0A6P3F2N0"/>
<dbReference type="GeneID" id="101569553"/>
<dbReference type="PANTHER" id="PTHR24253:SF144">
    <property type="entry name" value="CHYMOTRYPSIN-LIKE PROTEASE CTRL-1-RELATED"/>
    <property type="match status" value="1"/>
</dbReference>
<keyword evidence="4 7" id="KW-0720">Serine protease</keyword>
<proteinExistence type="predicted"/>
<feature type="signal peptide" evidence="8">
    <location>
        <begin position="1"/>
        <end position="18"/>
    </location>
</feature>
<dbReference type="AlphaFoldDB" id="A0A6P3F2N0"/>
<dbReference type="FunCoup" id="A0A6P3F2N0">
    <property type="interactions" value="35"/>
</dbReference>
<dbReference type="Gene3D" id="2.40.10.10">
    <property type="entry name" value="Trypsin-like serine proteases"/>
    <property type="match status" value="2"/>
</dbReference>
<dbReference type="InterPro" id="IPR001254">
    <property type="entry name" value="Trypsin_dom"/>
</dbReference>